<gene>
    <name evidence="1" type="ORF">POPTR_011G141800</name>
</gene>
<reference evidence="1 2" key="1">
    <citation type="journal article" date="2006" name="Science">
        <title>The genome of black cottonwood, Populus trichocarpa (Torr. &amp; Gray).</title>
        <authorList>
            <person name="Tuskan G.A."/>
            <person name="Difazio S."/>
            <person name="Jansson S."/>
            <person name="Bohlmann J."/>
            <person name="Grigoriev I."/>
            <person name="Hellsten U."/>
            <person name="Putnam N."/>
            <person name="Ralph S."/>
            <person name="Rombauts S."/>
            <person name="Salamov A."/>
            <person name="Schein J."/>
            <person name="Sterck L."/>
            <person name="Aerts A."/>
            <person name="Bhalerao R.R."/>
            <person name="Bhalerao R.P."/>
            <person name="Blaudez D."/>
            <person name="Boerjan W."/>
            <person name="Brun A."/>
            <person name="Brunner A."/>
            <person name="Busov V."/>
            <person name="Campbell M."/>
            <person name="Carlson J."/>
            <person name="Chalot M."/>
            <person name="Chapman J."/>
            <person name="Chen G.L."/>
            <person name="Cooper D."/>
            <person name="Coutinho P.M."/>
            <person name="Couturier J."/>
            <person name="Covert S."/>
            <person name="Cronk Q."/>
            <person name="Cunningham R."/>
            <person name="Davis J."/>
            <person name="Degroeve S."/>
            <person name="Dejardin A."/>
            <person name="Depamphilis C."/>
            <person name="Detter J."/>
            <person name="Dirks B."/>
            <person name="Dubchak I."/>
            <person name="Duplessis S."/>
            <person name="Ehlting J."/>
            <person name="Ellis B."/>
            <person name="Gendler K."/>
            <person name="Goodstein D."/>
            <person name="Gribskov M."/>
            <person name="Grimwood J."/>
            <person name="Groover A."/>
            <person name="Gunter L."/>
            <person name="Hamberger B."/>
            <person name="Heinze B."/>
            <person name="Helariutta Y."/>
            <person name="Henrissat B."/>
            <person name="Holligan D."/>
            <person name="Holt R."/>
            <person name="Huang W."/>
            <person name="Islam-Faridi N."/>
            <person name="Jones S."/>
            <person name="Jones-Rhoades M."/>
            <person name="Jorgensen R."/>
            <person name="Joshi C."/>
            <person name="Kangasjarvi J."/>
            <person name="Karlsson J."/>
            <person name="Kelleher C."/>
            <person name="Kirkpatrick R."/>
            <person name="Kirst M."/>
            <person name="Kohler A."/>
            <person name="Kalluri U."/>
            <person name="Larimer F."/>
            <person name="Leebens-Mack J."/>
            <person name="Leple J.C."/>
            <person name="Locascio P."/>
            <person name="Lou Y."/>
            <person name="Lucas S."/>
            <person name="Martin F."/>
            <person name="Montanini B."/>
            <person name="Napoli C."/>
            <person name="Nelson D.R."/>
            <person name="Nelson C."/>
            <person name="Nieminen K."/>
            <person name="Nilsson O."/>
            <person name="Pereda V."/>
            <person name="Peter G."/>
            <person name="Philippe R."/>
            <person name="Pilate G."/>
            <person name="Poliakov A."/>
            <person name="Razumovskaya J."/>
            <person name="Richardson P."/>
            <person name="Rinaldi C."/>
            <person name="Ritland K."/>
            <person name="Rouze P."/>
            <person name="Ryaboy D."/>
            <person name="Schmutz J."/>
            <person name="Schrader J."/>
            <person name="Segerman B."/>
            <person name="Shin H."/>
            <person name="Siddiqui A."/>
            <person name="Sterky F."/>
            <person name="Terry A."/>
            <person name="Tsai C.J."/>
            <person name="Uberbacher E."/>
            <person name="Unneberg P."/>
            <person name="Vahala J."/>
            <person name="Wall K."/>
            <person name="Wessler S."/>
            <person name="Yang G."/>
            <person name="Yin T."/>
            <person name="Douglas C."/>
            <person name="Marra M."/>
            <person name="Sandberg G."/>
            <person name="Van de Peer Y."/>
            <person name="Rokhsar D."/>
        </authorList>
    </citation>
    <scope>NUCLEOTIDE SEQUENCE [LARGE SCALE GENOMIC DNA]</scope>
    <source>
        <strain evidence="2">cv. Nisqually</strain>
    </source>
</reference>
<dbReference type="InParanoid" id="A0A2K1YK69"/>
<accession>A0A2K1YK69</accession>
<dbReference type="AlphaFoldDB" id="A0A2K1YK69"/>
<evidence type="ECO:0000313" key="1">
    <source>
        <dbReference type="EMBL" id="PNT13426.1"/>
    </source>
</evidence>
<evidence type="ECO:0000313" key="2">
    <source>
        <dbReference type="Proteomes" id="UP000006729"/>
    </source>
</evidence>
<name>A0A2K1YK69_POPTR</name>
<organism evidence="1 2">
    <name type="scientific">Populus trichocarpa</name>
    <name type="common">Western balsam poplar</name>
    <name type="synonym">Populus balsamifera subsp. trichocarpa</name>
    <dbReference type="NCBI Taxonomy" id="3694"/>
    <lineage>
        <taxon>Eukaryota</taxon>
        <taxon>Viridiplantae</taxon>
        <taxon>Streptophyta</taxon>
        <taxon>Embryophyta</taxon>
        <taxon>Tracheophyta</taxon>
        <taxon>Spermatophyta</taxon>
        <taxon>Magnoliopsida</taxon>
        <taxon>eudicotyledons</taxon>
        <taxon>Gunneridae</taxon>
        <taxon>Pentapetalae</taxon>
        <taxon>rosids</taxon>
        <taxon>fabids</taxon>
        <taxon>Malpighiales</taxon>
        <taxon>Salicaceae</taxon>
        <taxon>Saliceae</taxon>
        <taxon>Populus</taxon>
    </lineage>
</organism>
<dbReference type="EMBL" id="CM009300">
    <property type="protein sequence ID" value="PNT13426.1"/>
    <property type="molecule type" value="Genomic_DNA"/>
</dbReference>
<dbReference type="Proteomes" id="UP000006729">
    <property type="component" value="Chromosome 11"/>
</dbReference>
<sequence length="108" mass="12489">MESLCYAEGISKPLCQRAMSDTFSWKKEDIGVTCSNKQKWVLNRRLKPRAVRRASEKIATPLTLYRVSTFTNTPLPCSLSLVVDELFSTLYITLYSYIYSMQDMFINN</sequence>
<protein>
    <submittedName>
        <fullName evidence="1">Uncharacterized protein</fullName>
    </submittedName>
</protein>
<proteinExistence type="predicted"/>
<keyword evidence="2" id="KW-1185">Reference proteome</keyword>